<dbReference type="OrthoDB" id="669007at2"/>
<dbReference type="EMBL" id="SDHZ01000001">
    <property type="protein sequence ID" value="RXK86745.1"/>
    <property type="molecule type" value="Genomic_DNA"/>
</dbReference>
<name>A0A4Q1DD02_9BACT</name>
<protein>
    <submittedName>
        <fullName evidence="1">Uncharacterized protein</fullName>
    </submittedName>
</protein>
<keyword evidence="2" id="KW-1185">Reference proteome</keyword>
<evidence type="ECO:0000313" key="2">
    <source>
        <dbReference type="Proteomes" id="UP000290545"/>
    </source>
</evidence>
<dbReference type="AlphaFoldDB" id="A0A4Q1DD02"/>
<comment type="caution">
    <text evidence="1">The sequence shown here is derived from an EMBL/GenBank/DDBJ whole genome shotgun (WGS) entry which is preliminary data.</text>
</comment>
<dbReference type="RefSeq" id="WP_129002493.1">
    <property type="nucleotide sequence ID" value="NZ_SDHZ01000001.1"/>
</dbReference>
<accession>A0A4Q1DD02</accession>
<evidence type="ECO:0000313" key="1">
    <source>
        <dbReference type="EMBL" id="RXK86745.1"/>
    </source>
</evidence>
<reference evidence="1 2" key="1">
    <citation type="submission" date="2019-01" db="EMBL/GenBank/DDBJ databases">
        <title>Filimonas sp. strain TTM-71.</title>
        <authorList>
            <person name="Chen W.-M."/>
        </authorList>
    </citation>
    <scope>NUCLEOTIDE SEQUENCE [LARGE SCALE GENOMIC DNA]</scope>
    <source>
        <strain evidence="1 2">TTM-71</strain>
    </source>
</reference>
<organism evidence="1 2">
    <name type="scientific">Filimonas effusa</name>
    <dbReference type="NCBI Taxonomy" id="2508721"/>
    <lineage>
        <taxon>Bacteria</taxon>
        <taxon>Pseudomonadati</taxon>
        <taxon>Bacteroidota</taxon>
        <taxon>Chitinophagia</taxon>
        <taxon>Chitinophagales</taxon>
        <taxon>Chitinophagaceae</taxon>
        <taxon>Filimonas</taxon>
    </lineage>
</organism>
<sequence>MIIRQYLFILIAAVFLHSCAKDLEFNDLSGTATLKGVIIMTDSLSGIHQYRTAGNITVFLKKAETENGYLYKVTADAKGQYSFNGIDPGASYTIYAATDTGSVKYSGELTYKANGFKDGESDSLLLRPYAVNQNGILLMVRNEAGDRVGNTTAWVFNNLAAFQADSSAGKIFDMVSNIYGVSNKINIAPGKYYLRVMTKLGSVNVRGEQEVVVDQTGIKPVVLTLQPYTINRTGVELTITDINAAPINAAVTYVYRSGVIADLDSTYANSLYSITSNNAGIAAKYDISPGAYFLRTIKVVGKDTLRSKDQVNVTLNVVTPKGIVLQR</sequence>
<gene>
    <name evidence="1" type="ORF">ESB13_08070</name>
</gene>
<dbReference type="Proteomes" id="UP000290545">
    <property type="component" value="Unassembled WGS sequence"/>
</dbReference>
<dbReference type="SUPFAM" id="SSF49478">
    <property type="entry name" value="Cna protein B-type domain"/>
    <property type="match status" value="1"/>
</dbReference>
<proteinExistence type="predicted"/>